<evidence type="ECO:0000259" key="4">
    <source>
        <dbReference type="Pfam" id="PF14768"/>
    </source>
</evidence>
<dbReference type="EMBL" id="LR899011">
    <property type="protein sequence ID" value="CAD7086198.1"/>
    <property type="molecule type" value="Genomic_DNA"/>
</dbReference>
<dbReference type="Pfam" id="PF14768">
    <property type="entry name" value="RPA_interact_C"/>
    <property type="match status" value="1"/>
</dbReference>
<protein>
    <recommendedName>
        <fullName evidence="4">RPA-interacting protein C-terminal domain-containing protein</fullName>
    </recommendedName>
</protein>
<evidence type="ECO:0000256" key="2">
    <source>
        <dbReference type="ARBA" id="ARBA00022771"/>
    </source>
</evidence>
<dbReference type="AlphaFoldDB" id="A0A7R8UUH0"/>
<feature type="domain" description="RPA-interacting protein C-terminal" evidence="4">
    <location>
        <begin position="122"/>
        <end position="201"/>
    </location>
</feature>
<evidence type="ECO:0000313" key="6">
    <source>
        <dbReference type="Proteomes" id="UP000594454"/>
    </source>
</evidence>
<evidence type="ECO:0000256" key="3">
    <source>
        <dbReference type="ARBA" id="ARBA00022833"/>
    </source>
</evidence>
<dbReference type="OMA" id="GSCDYFS"/>
<evidence type="ECO:0000256" key="1">
    <source>
        <dbReference type="ARBA" id="ARBA00022723"/>
    </source>
</evidence>
<gene>
    <name evidence="5" type="ORF">HERILL_LOCUS8990</name>
</gene>
<dbReference type="Proteomes" id="UP000594454">
    <property type="component" value="Chromosome 3"/>
</dbReference>
<keyword evidence="3" id="KW-0862">Zinc</keyword>
<name>A0A7R8UUH0_HERIL</name>
<dbReference type="PANTHER" id="PTHR31742:SF1">
    <property type="entry name" value="RPA-INTERACTING PROTEIN"/>
    <property type="match status" value="1"/>
</dbReference>
<dbReference type="GO" id="GO:0008270">
    <property type="term" value="F:zinc ion binding"/>
    <property type="evidence" value="ECO:0007669"/>
    <property type="project" value="UniProtKB-KW"/>
</dbReference>
<proteinExistence type="predicted"/>
<keyword evidence="2" id="KW-0863">Zinc-finger</keyword>
<sequence>MSCFLNSPTFVEYRTSPQQKAKSRQAAFDKKYGSPKLNLLRQKCRNRAKAERNNNYTSGRRLFGDQANIQKIILEELAELDMKLEEEILKEILLNVDIWLAETVEEEENYLQSSENSSRDVFCPICQKLILEPSSIEPSVLTCKCGIRFHFSGSLSDFQQKIDGVVTNHGANCDANVYFFIEPKGQVLVLNTFCEQCDFFQSIC</sequence>
<reference evidence="5 6" key="1">
    <citation type="submission" date="2020-11" db="EMBL/GenBank/DDBJ databases">
        <authorList>
            <person name="Wallbank WR R."/>
            <person name="Pardo Diaz C."/>
            <person name="Kozak K."/>
            <person name="Martin S."/>
            <person name="Jiggins C."/>
            <person name="Moest M."/>
            <person name="Warren A I."/>
            <person name="Generalovic N T."/>
            <person name="Byers J.R.P. K."/>
            <person name="Montejo-Kovacevich G."/>
            <person name="Yen C E."/>
        </authorList>
    </citation>
    <scope>NUCLEOTIDE SEQUENCE [LARGE SCALE GENOMIC DNA]</scope>
</reference>
<dbReference type="InterPro" id="IPR028159">
    <property type="entry name" value="RPA_interact_C_dom"/>
</dbReference>
<dbReference type="OrthoDB" id="435311at2759"/>
<dbReference type="GO" id="GO:0006606">
    <property type="term" value="P:protein import into nucleus"/>
    <property type="evidence" value="ECO:0007669"/>
    <property type="project" value="TreeGrafter"/>
</dbReference>
<organism evidence="5 6">
    <name type="scientific">Hermetia illucens</name>
    <name type="common">Black soldier fly</name>
    <dbReference type="NCBI Taxonomy" id="343691"/>
    <lineage>
        <taxon>Eukaryota</taxon>
        <taxon>Metazoa</taxon>
        <taxon>Ecdysozoa</taxon>
        <taxon>Arthropoda</taxon>
        <taxon>Hexapoda</taxon>
        <taxon>Insecta</taxon>
        <taxon>Pterygota</taxon>
        <taxon>Neoptera</taxon>
        <taxon>Endopterygota</taxon>
        <taxon>Diptera</taxon>
        <taxon>Brachycera</taxon>
        <taxon>Stratiomyomorpha</taxon>
        <taxon>Stratiomyidae</taxon>
        <taxon>Hermetiinae</taxon>
        <taxon>Hermetia</taxon>
    </lineage>
</organism>
<accession>A0A7R8UUH0</accession>
<dbReference type="FunCoup" id="A0A7R8UUH0">
    <property type="interactions" value="994"/>
</dbReference>
<evidence type="ECO:0000313" key="5">
    <source>
        <dbReference type="EMBL" id="CAD7086198.1"/>
    </source>
</evidence>
<dbReference type="GO" id="GO:0005634">
    <property type="term" value="C:nucleus"/>
    <property type="evidence" value="ECO:0007669"/>
    <property type="project" value="TreeGrafter"/>
</dbReference>
<keyword evidence="1" id="KW-0479">Metal-binding</keyword>
<keyword evidence="6" id="KW-1185">Reference proteome</keyword>
<dbReference type="PANTHER" id="PTHR31742">
    <property type="entry name" value="RPA-INTERACTING PROTEIN RPAIN"/>
    <property type="match status" value="1"/>
</dbReference>
<dbReference type="InterPro" id="IPR028156">
    <property type="entry name" value="RIP"/>
</dbReference>
<dbReference type="InParanoid" id="A0A7R8UUH0"/>